<evidence type="ECO:0000256" key="1">
    <source>
        <dbReference type="SAM" id="MobiDB-lite"/>
    </source>
</evidence>
<reference evidence="3" key="1">
    <citation type="submission" date="2016-04" db="EMBL/GenBank/DDBJ databases">
        <authorList>
            <person name="Strapagiel D."/>
            <person name="Borowka P."/>
            <person name="Marciniak B."/>
            <person name="Bakula Z."/>
            <person name="Van Ingen J."/>
            <person name="Safianowska A."/>
            <person name="Dziadek J."/>
            <person name="Jagielski T."/>
        </authorList>
    </citation>
    <scope>NUCLEOTIDE SEQUENCE [LARGE SCALE GENOMIC DNA]</scope>
    <source>
        <strain evidence="3">1010001458</strain>
    </source>
</reference>
<dbReference type="Proteomes" id="UP000077342">
    <property type="component" value="Unassembled WGS sequence"/>
</dbReference>
<comment type="caution">
    <text evidence="2">The sequence shown here is derived from an EMBL/GenBank/DDBJ whole genome shotgun (WGS) entry which is preliminary data.</text>
</comment>
<sequence>MERHGEFPSGFSPWRYARRLGAGKLAIHGFRNDSDQPASILNLFAPGAPRDGYFEGLPPWPRRRPTAPGAPVDATEYLVPHDL</sequence>
<evidence type="ECO:0000313" key="2">
    <source>
        <dbReference type="EMBL" id="KZS66668.1"/>
    </source>
</evidence>
<dbReference type="SUPFAM" id="SSF51182">
    <property type="entry name" value="RmlC-like cupins"/>
    <property type="match status" value="1"/>
</dbReference>
<evidence type="ECO:0000313" key="3">
    <source>
        <dbReference type="Proteomes" id="UP000077342"/>
    </source>
</evidence>
<accession>A0A162E6T9</accession>
<gene>
    <name evidence="2" type="ORF">A4G28_16545</name>
</gene>
<dbReference type="InterPro" id="IPR011051">
    <property type="entry name" value="RmlC_Cupin_sf"/>
</dbReference>
<keyword evidence="3" id="KW-1185">Reference proteome</keyword>
<dbReference type="EMBL" id="LWCI01000044">
    <property type="protein sequence ID" value="KZS66668.1"/>
    <property type="molecule type" value="Genomic_DNA"/>
</dbReference>
<dbReference type="AlphaFoldDB" id="A0A162E6T9"/>
<feature type="region of interest" description="Disordered" evidence="1">
    <location>
        <begin position="61"/>
        <end position="83"/>
    </location>
</feature>
<proteinExistence type="predicted"/>
<protein>
    <submittedName>
        <fullName evidence="2">Uncharacterized protein</fullName>
    </submittedName>
</protein>
<organism evidence="2 3">
    <name type="scientific">Mycobacterium ostraviense</name>
    <dbReference type="NCBI Taxonomy" id="2738409"/>
    <lineage>
        <taxon>Bacteria</taxon>
        <taxon>Bacillati</taxon>
        <taxon>Actinomycetota</taxon>
        <taxon>Actinomycetes</taxon>
        <taxon>Mycobacteriales</taxon>
        <taxon>Mycobacteriaceae</taxon>
        <taxon>Mycobacterium</taxon>
    </lineage>
</organism>
<name>A0A162E6T9_9MYCO</name>